<gene>
    <name evidence="9" type="primary">AlNc14C123G6746</name>
    <name evidence="9" type="ORF">ALNC14_076130</name>
</gene>
<dbReference type="Pfam" id="PF10502">
    <property type="entry name" value="Peptidase_S26"/>
    <property type="match status" value="2"/>
</dbReference>
<evidence type="ECO:0000256" key="3">
    <source>
        <dbReference type="ARBA" id="ARBA00022801"/>
    </source>
</evidence>
<evidence type="ECO:0000256" key="1">
    <source>
        <dbReference type="ARBA" id="ARBA00004273"/>
    </source>
</evidence>
<dbReference type="InterPro" id="IPR036286">
    <property type="entry name" value="LexA/Signal_pep-like_sf"/>
</dbReference>
<proteinExistence type="inferred from homology"/>
<keyword evidence="2" id="KW-0999">Mitochondrion inner membrane</keyword>
<keyword evidence="3" id="KW-0378">Hydrolase</keyword>
<keyword evidence="5" id="KW-0472">Membrane</keyword>
<keyword evidence="4" id="KW-0496">Mitochondrion</keyword>
<dbReference type="PANTHER" id="PTHR12383:SF16">
    <property type="entry name" value="MITOCHONDRIAL INNER MEMBRANE PROTEASE SUBUNIT 1"/>
    <property type="match status" value="1"/>
</dbReference>
<dbReference type="PANTHER" id="PTHR12383">
    <property type="entry name" value="PROTEASE FAMILY S26 MITOCHONDRIAL INNER MEMBRANE PROTEASE-RELATED"/>
    <property type="match status" value="1"/>
</dbReference>
<organism evidence="9">
    <name type="scientific">Albugo laibachii Nc14</name>
    <dbReference type="NCBI Taxonomy" id="890382"/>
    <lineage>
        <taxon>Eukaryota</taxon>
        <taxon>Sar</taxon>
        <taxon>Stramenopiles</taxon>
        <taxon>Oomycota</taxon>
        <taxon>Peronosporomycetes</taxon>
        <taxon>Albuginales</taxon>
        <taxon>Albuginaceae</taxon>
        <taxon>Albugo</taxon>
    </lineage>
</organism>
<feature type="domain" description="Peptidase S26" evidence="8">
    <location>
        <begin position="103"/>
        <end position="145"/>
    </location>
</feature>
<dbReference type="AlphaFoldDB" id="F0WJM1"/>
<feature type="active site" evidence="7">
    <location>
        <position position="37"/>
    </location>
</feature>
<evidence type="ECO:0000256" key="6">
    <source>
        <dbReference type="ARBA" id="ARBA00038445"/>
    </source>
</evidence>
<evidence type="ECO:0000256" key="2">
    <source>
        <dbReference type="ARBA" id="ARBA00022792"/>
    </source>
</evidence>
<protein>
    <submittedName>
        <fullName evidence="9">Mitochondrial inner membrane protease subunit 1 puta</fullName>
    </submittedName>
</protein>
<feature type="domain" description="Peptidase S26" evidence="8">
    <location>
        <begin position="25"/>
        <end position="94"/>
    </location>
</feature>
<accession>F0WJM1</accession>
<comment type="similarity">
    <text evidence="6">Belongs to the peptidase S26 family. IMP1 subfamily.</text>
</comment>
<dbReference type="EMBL" id="FR824168">
    <property type="protein sequence ID" value="CCA21470.1"/>
    <property type="molecule type" value="Genomic_DNA"/>
</dbReference>
<name>F0WJM1_9STRA</name>
<evidence type="ECO:0000313" key="9">
    <source>
        <dbReference type="EMBL" id="CCA21470.1"/>
    </source>
</evidence>
<dbReference type="GO" id="GO:0042720">
    <property type="term" value="C:mitochondrial inner membrane peptidase complex"/>
    <property type="evidence" value="ECO:0007669"/>
    <property type="project" value="TreeGrafter"/>
</dbReference>
<dbReference type="InterPro" id="IPR052064">
    <property type="entry name" value="Mito_IMP1_subunit"/>
</dbReference>
<reference evidence="9" key="2">
    <citation type="submission" date="2011-02" db="EMBL/GenBank/DDBJ databases">
        <authorList>
            <person name="MacLean D."/>
        </authorList>
    </citation>
    <scope>NUCLEOTIDE SEQUENCE</scope>
</reference>
<dbReference type="InterPro" id="IPR000223">
    <property type="entry name" value="Pept_S26A_signal_pept_1"/>
</dbReference>
<dbReference type="GO" id="GO:0006465">
    <property type="term" value="P:signal peptide processing"/>
    <property type="evidence" value="ECO:0007669"/>
    <property type="project" value="InterPro"/>
</dbReference>
<dbReference type="PRINTS" id="PR00727">
    <property type="entry name" value="LEADERPTASE"/>
</dbReference>
<dbReference type="GO" id="GO:0006627">
    <property type="term" value="P:protein processing involved in protein targeting to mitochondrion"/>
    <property type="evidence" value="ECO:0007669"/>
    <property type="project" value="TreeGrafter"/>
</dbReference>
<comment type="subcellular location">
    <subcellularLocation>
        <location evidence="1">Mitochondrion inner membrane</location>
    </subcellularLocation>
</comment>
<feature type="active site" evidence="7">
    <location>
        <position position="81"/>
    </location>
</feature>
<dbReference type="GO" id="GO:0004252">
    <property type="term" value="F:serine-type endopeptidase activity"/>
    <property type="evidence" value="ECO:0007669"/>
    <property type="project" value="InterPro"/>
</dbReference>
<evidence type="ECO:0000256" key="5">
    <source>
        <dbReference type="ARBA" id="ARBA00023136"/>
    </source>
</evidence>
<sequence length="154" mass="17259">MPANSSVMDLISAFTRFASVSYCLLQAVDTVKCVGPSMLPTLNRNGDIVLLDKVTPSFRPVRKGEVVVCKSVSDPRNTVCKRVIAEEGDMVCVQPAYARSLAEFHRIPQGNVWLEGDNKHDSHDSRNYGPVPRAMIIGRVRMRIWPLHQVQRIK</sequence>
<evidence type="ECO:0000256" key="7">
    <source>
        <dbReference type="PIRSR" id="PIRSR600223-1"/>
    </source>
</evidence>
<dbReference type="CDD" id="cd06530">
    <property type="entry name" value="S26_SPase_I"/>
    <property type="match status" value="1"/>
</dbReference>
<dbReference type="Gene3D" id="2.10.109.10">
    <property type="entry name" value="Umud Fragment, subunit A"/>
    <property type="match status" value="1"/>
</dbReference>
<evidence type="ECO:0000259" key="8">
    <source>
        <dbReference type="Pfam" id="PF10502"/>
    </source>
</evidence>
<evidence type="ECO:0000256" key="4">
    <source>
        <dbReference type="ARBA" id="ARBA00023128"/>
    </source>
</evidence>
<dbReference type="HOGENOM" id="CLU_028723_4_3_1"/>
<reference evidence="9" key="1">
    <citation type="journal article" date="2011" name="PLoS Biol.">
        <title>Gene gain and loss during evolution of obligate parasitism in the white rust pathogen of Arabidopsis thaliana.</title>
        <authorList>
            <person name="Kemen E."/>
            <person name="Gardiner A."/>
            <person name="Schultz-Larsen T."/>
            <person name="Kemen A.C."/>
            <person name="Balmuth A.L."/>
            <person name="Robert-Seilaniantz A."/>
            <person name="Bailey K."/>
            <person name="Holub E."/>
            <person name="Studholme D.J."/>
            <person name="Maclean D."/>
            <person name="Jones J.D."/>
        </authorList>
    </citation>
    <scope>NUCLEOTIDE SEQUENCE</scope>
</reference>
<dbReference type="SUPFAM" id="SSF51306">
    <property type="entry name" value="LexA/Signal peptidase"/>
    <property type="match status" value="1"/>
</dbReference>
<keyword evidence="9" id="KW-0645">Protease</keyword>
<dbReference type="InterPro" id="IPR019533">
    <property type="entry name" value="Peptidase_S26"/>
</dbReference>